<gene>
    <name evidence="2" type="ORF">CR513_59257</name>
</gene>
<dbReference type="AlphaFoldDB" id="A0A371E8T3"/>
<evidence type="ECO:0000313" key="3">
    <source>
        <dbReference type="Proteomes" id="UP000257109"/>
    </source>
</evidence>
<dbReference type="Proteomes" id="UP000257109">
    <property type="component" value="Unassembled WGS sequence"/>
</dbReference>
<feature type="chain" id="PRO_5016563306" description="Secreted protein" evidence="1">
    <location>
        <begin position="21"/>
        <end position="83"/>
    </location>
</feature>
<protein>
    <recommendedName>
        <fullName evidence="4">Secreted protein</fullName>
    </recommendedName>
</protein>
<reference evidence="2" key="1">
    <citation type="submission" date="2018-05" db="EMBL/GenBank/DDBJ databases">
        <title>Draft genome of Mucuna pruriens seed.</title>
        <authorList>
            <person name="Nnadi N.E."/>
            <person name="Vos R."/>
            <person name="Hasami M.H."/>
            <person name="Devisetty U.K."/>
            <person name="Aguiy J.C."/>
        </authorList>
    </citation>
    <scope>NUCLEOTIDE SEQUENCE [LARGE SCALE GENOMIC DNA]</scope>
    <source>
        <strain evidence="2">JCA_2017</strain>
    </source>
</reference>
<evidence type="ECO:0000256" key="1">
    <source>
        <dbReference type="SAM" id="SignalP"/>
    </source>
</evidence>
<proteinExistence type="predicted"/>
<keyword evidence="3" id="KW-1185">Reference proteome</keyword>
<accession>A0A371E8T3</accession>
<name>A0A371E8T3_MUCPR</name>
<evidence type="ECO:0008006" key="4">
    <source>
        <dbReference type="Google" id="ProtNLM"/>
    </source>
</evidence>
<keyword evidence="1" id="KW-0732">Signal</keyword>
<organism evidence="2 3">
    <name type="scientific">Mucuna pruriens</name>
    <name type="common">Velvet bean</name>
    <name type="synonym">Dolichos pruriens</name>
    <dbReference type="NCBI Taxonomy" id="157652"/>
    <lineage>
        <taxon>Eukaryota</taxon>
        <taxon>Viridiplantae</taxon>
        <taxon>Streptophyta</taxon>
        <taxon>Embryophyta</taxon>
        <taxon>Tracheophyta</taxon>
        <taxon>Spermatophyta</taxon>
        <taxon>Magnoliopsida</taxon>
        <taxon>eudicotyledons</taxon>
        <taxon>Gunneridae</taxon>
        <taxon>Pentapetalae</taxon>
        <taxon>rosids</taxon>
        <taxon>fabids</taxon>
        <taxon>Fabales</taxon>
        <taxon>Fabaceae</taxon>
        <taxon>Papilionoideae</taxon>
        <taxon>50 kb inversion clade</taxon>
        <taxon>NPAAA clade</taxon>
        <taxon>indigoferoid/millettioid clade</taxon>
        <taxon>Phaseoleae</taxon>
        <taxon>Mucuna</taxon>
    </lineage>
</organism>
<feature type="non-terminal residue" evidence="2">
    <location>
        <position position="1"/>
    </location>
</feature>
<comment type="caution">
    <text evidence="2">The sequence shown here is derived from an EMBL/GenBank/DDBJ whole genome shotgun (WGS) entry which is preliminary data.</text>
</comment>
<feature type="signal peptide" evidence="1">
    <location>
        <begin position="1"/>
        <end position="20"/>
    </location>
</feature>
<sequence length="83" mass="9509">MKPYKINMVILLLACPCTLLSRLAHPYVSRVTQHARAMSSTPLLVGVDHHAFHFCNFLVNDVRCFVFISRHGDHRGPFTVLYK</sequence>
<dbReference type="EMBL" id="QJKJ01015505">
    <property type="protein sequence ID" value="RDX62418.1"/>
    <property type="molecule type" value="Genomic_DNA"/>
</dbReference>
<evidence type="ECO:0000313" key="2">
    <source>
        <dbReference type="EMBL" id="RDX62418.1"/>
    </source>
</evidence>